<feature type="domain" description="HMA" evidence="1">
    <location>
        <begin position="2"/>
        <end position="68"/>
    </location>
</feature>
<dbReference type="CDD" id="cd00371">
    <property type="entry name" value="HMA"/>
    <property type="match status" value="1"/>
</dbReference>
<dbReference type="GO" id="GO:0046872">
    <property type="term" value="F:metal ion binding"/>
    <property type="evidence" value="ECO:0007669"/>
    <property type="project" value="InterPro"/>
</dbReference>
<dbReference type="InterPro" id="IPR036163">
    <property type="entry name" value="HMA_dom_sf"/>
</dbReference>
<dbReference type="InterPro" id="IPR006121">
    <property type="entry name" value="HMA_dom"/>
</dbReference>
<evidence type="ECO:0000313" key="2">
    <source>
        <dbReference type="EMBL" id="NGP90036.1"/>
    </source>
</evidence>
<dbReference type="RefSeq" id="WP_165271265.1">
    <property type="nucleotide sequence ID" value="NZ_JAALLS010000031.1"/>
</dbReference>
<accession>A0A6M1T3N4</accession>
<proteinExistence type="predicted"/>
<organism evidence="2 3">
    <name type="scientific">Fodinibius halophilus</name>
    <dbReference type="NCBI Taxonomy" id="1736908"/>
    <lineage>
        <taxon>Bacteria</taxon>
        <taxon>Pseudomonadati</taxon>
        <taxon>Balneolota</taxon>
        <taxon>Balneolia</taxon>
        <taxon>Balneolales</taxon>
        <taxon>Balneolaceae</taxon>
        <taxon>Fodinibius</taxon>
    </lineage>
</organism>
<dbReference type="Pfam" id="PF00403">
    <property type="entry name" value="HMA"/>
    <property type="match status" value="1"/>
</dbReference>
<protein>
    <submittedName>
        <fullName evidence="2">Heavy-metal-associated domain-containing protein</fullName>
    </submittedName>
</protein>
<name>A0A6M1T3N4_9BACT</name>
<reference evidence="2 3" key="1">
    <citation type="submission" date="2020-02" db="EMBL/GenBank/DDBJ databases">
        <title>Aliifodinibius halophilus 2W32, complete genome.</title>
        <authorList>
            <person name="Li Y."/>
            <person name="Wu S."/>
        </authorList>
    </citation>
    <scope>NUCLEOTIDE SEQUENCE [LARGE SCALE GENOMIC DNA]</scope>
    <source>
        <strain evidence="2 3">2W32</strain>
    </source>
</reference>
<dbReference type="Gene3D" id="3.30.70.100">
    <property type="match status" value="1"/>
</dbReference>
<evidence type="ECO:0000313" key="3">
    <source>
        <dbReference type="Proteomes" id="UP000479132"/>
    </source>
</evidence>
<dbReference type="Proteomes" id="UP000479132">
    <property type="component" value="Unassembled WGS sequence"/>
</dbReference>
<sequence length="69" mass="7555">MDTLKFNIPDLHCGGCADRSAEILEELEGVKQATVSIDDKSAEVSYNPEQASFNTFKEALAEANYTAEK</sequence>
<gene>
    <name evidence="2" type="ORF">G3569_16890</name>
</gene>
<keyword evidence="3" id="KW-1185">Reference proteome</keyword>
<dbReference type="AlphaFoldDB" id="A0A6M1T3N4"/>
<dbReference type="EMBL" id="JAALLS010000031">
    <property type="protein sequence ID" value="NGP90036.1"/>
    <property type="molecule type" value="Genomic_DNA"/>
</dbReference>
<dbReference type="SUPFAM" id="SSF55008">
    <property type="entry name" value="HMA, heavy metal-associated domain"/>
    <property type="match status" value="1"/>
</dbReference>
<evidence type="ECO:0000259" key="1">
    <source>
        <dbReference type="PROSITE" id="PS50846"/>
    </source>
</evidence>
<dbReference type="PROSITE" id="PS50846">
    <property type="entry name" value="HMA_2"/>
    <property type="match status" value="1"/>
</dbReference>
<comment type="caution">
    <text evidence="2">The sequence shown here is derived from an EMBL/GenBank/DDBJ whole genome shotgun (WGS) entry which is preliminary data.</text>
</comment>